<evidence type="ECO:0000256" key="2">
    <source>
        <dbReference type="ARBA" id="ARBA00022491"/>
    </source>
</evidence>
<dbReference type="PANTHER" id="PTHR33057:SF23">
    <property type="entry name" value="TRANSCRIPTION REPRESSOR"/>
    <property type="match status" value="1"/>
</dbReference>
<dbReference type="Proteomes" id="UP000006591">
    <property type="component" value="Chromosome 3"/>
</dbReference>
<dbReference type="InterPro" id="IPR006458">
    <property type="entry name" value="Ovate_C"/>
</dbReference>
<feature type="compositionally biased region" description="Low complexity" evidence="7">
    <location>
        <begin position="195"/>
        <end position="212"/>
    </location>
</feature>
<comment type="subcellular location">
    <subcellularLocation>
        <location evidence="1 6">Nucleus</location>
    </subcellularLocation>
</comment>
<comment type="function">
    <text evidence="6">Transcriptional repressor that regulates multiple aspects of plant growth and development.</text>
</comment>
<dbReference type="NCBIfam" id="TIGR01568">
    <property type="entry name" value="A_thal_3678"/>
    <property type="match status" value="1"/>
</dbReference>
<dbReference type="PROSITE" id="PS51754">
    <property type="entry name" value="OVATE"/>
    <property type="match status" value="1"/>
</dbReference>
<feature type="compositionally biased region" description="Low complexity" evidence="7">
    <location>
        <begin position="148"/>
        <end position="163"/>
    </location>
</feature>
<dbReference type="EnsemblPlants" id="ONIVA03G17560.1">
    <property type="protein sequence ID" value="ONIVA03G17560.1"/>
    <property type="gene ID" value="ONIVA03G17560"/>
</dbReference>
<feature type="compositionally biased region" description="Basic residues" evidence="7">
    <location>
        <begin position="13"/>
        <end position="29"/>
    </location>
</feature>
<evidence type="ECO:0000256" key="6">
    <source>
        <dbReference type="RuleBase" id="RU367028"/>
    </source>
</evidence>
<protein>
    <recommendedName>
        <fullName evidence="6">Transcription repressor</fullName>
    </recommendedName>
    <alternativeName>
        <fullName evidence="6">Ovate family protein</fullName>
    </alternativeName>
</protein>
<dbReference type="OMA" id="CPNRESY"/>
<dbReference type="STRING" id="4536.A0A0E0GM34"/>
<feature type="domain" description="OVATE" evidence="8">
    <location>
        <begin position="230"/>
        <end position="289"/>
    </location>
</feature>
<dbReference type="GO" id="GO:0005634">
    <property type="term" value="C:nucleus"/>
    <property type="evidence" value="ECO:0007669"/>
    <property type="project" value="UniProtKB-SubCell"/>
</dbReference>
<evidence type="ECO:0000259" key="8">
    <source>
        <dbReference type="PROSITE" id="PS51754"/>
    </source>
</evidence>
<feature type="region of interest" description="Disordered" evidence="7">
    <location>
        <begin position="117"/>
        <end position="220"/>
    </location>
</feature>
<dbReference type="GO" id="GO:0045892">
    <property type="term" value="P:negative regulation of DNA-templated transcription"/>
    <property type="evidence" value="ECO:0007669"/>
    <property type="project" value="UniProtKB-UniRule"/>
</dbReference>
<feature type="compositionally biased region" description="Low complexity" evidence="7">
    <location>
        <begin position="1"/>
        <end position="12"/>
    </location>
</feature>
<evidence type="ECO:0000256" key="7">
    <source>
        <dbReference type="SAM" id="MobiDB-lite"/>
    </source>
</evidence>
<feature type="compositionally biased region" description="Low complexity" evidence="7">
    <location>
        <begin position="30"/>
        <end position="45"/>
    </location>
</feature>
<evidence type="ECO:0000256" key="4">
    <source>
        <dbReference type="ARBA" id="ARBA00023163"/>
    </source>
</evidence>
<evidence type="ECO:0000313" key="9">
    <source>
        <dbReference type="EnsemblPlants" id="ONIVA03G17560.1"/>
    </source>
</evidence>
<keyword evidence="4 6" id="KW-0804">Transcription</keyword>
<accession>A0A0E0GM34</accession>
<dbReference type="Gramene" id="ONIVA03G17560.1">
    <property type="protein sequence ID" value="ONIVA03G17560.1"/>
    <property type="gene ID" value="ONIVA03G17560"/>
</dbReference>
<dbReference type="Pfam" id="PF04844">
    <property type="entry name" value="Ovate"/>
    <property type="match status" value="1"/>
</dbReference>
<evidence type="ECO:0000313" key="10">
    <source>
        <dbReference type="Proteomes" id="UP000006591"/>
    </source>
</evidence>
<keyword evidence="10" id="KW-1185">Reference proteome</keyword>
<dbReference type="PANTHER" id="PTHR33057">
    <property type="entry name" value="TRANSCRIPTION REPRESSOR OFP7-RELATED"/>
    <property type="match status" value="1"/>
</dbReference>
<dbReference type="eggNOG" id="ENOG502R5RP">
    <property type="taxonomic scope" value="Eukaryota"/>
</dbReference>
<keyword evidence="2 6" id="KW-0678">Repressor</keyword>
<evidence type="ECO:0000256" key="3">
    <source>
        <dbReference type="ARBA" id="ARBA00023015"/>
    </source>
</evidence>
<keyword evidence="5 6" id="KW-0539">Nucleus</keyword>
<evidence type="ECO:0000256" key="1">
    <source>
        <dbReference type="ARBA" id="ARBA00004123"/>
    </source>
</evidence>
<keyword evidence="3 6" id="KW-0805">Transcription regulation</keyword>
<dbReference type="AlphaFoldDB" id="A0A0E0GM34"/>
<organism evidence="9">
    <name type="scientific">Oryza nivara</name>
    <name type="common">Indian wild rice</name>
    <name type="synonym">Oryza sativa f. spontanea</name>
    <dbReference type="NCBI Taxonomy" id="4536"/>
    <lineage>
        <taxon>Eukaryota</taxon>
        <taxon>Viridiplantae</taxon>
        <taxon>Streptophyta</taxon>
        <taxon>Embryophyta</taxon>
        <taxon>Tracheophyta</taxon>
        <taxon>Spermatophyta</taxon>
        <taxon>Magnoliopsida</taxon>
        <taxon>Liliopsida</taxon>
        <taxon>Poales</taxon>
        <taxon>Poaceae</taxon>
        <taxon>BOP clade</taxon>
        <taxon>Oryzoideae</taxon>
        <taxon>Oryzeae</taxon>
        <taxon>Oryzinae</taxon>
        <taxon>Oryza</taxon>
    </lineage>
</organism>
<reference evidence="9" key="2">
    <citation type="submission" date="2018-04" db="EMBL/GenBank/DDBJ databases">
        <title>OnivRS2 (Oryza nivara Reference Sequence Version 2).</title>
        <authorList>
            <person name="Zhang J."/>
            <person name="Kudrna D."/>
            <person name="Lee S."/>
            <person name="Talag J."/>
            <person name="Rajasekar S."/>
            <person name="Welchert J."/>
            <person name="Hsing Y.-I."/>
            <person name="Wing R.A."/>
        </authorList>
    </citation>
    <scope>NUCLEOTIDE SEQUENCE [LARGE SCALE GENOMIC DNA]</scope>
    <source>
        <strain evidence="9">SL10</strain>
    </source>
</reference>
<evidence type="ECO:0000256" key="5">
    <source>
        <dbReference type="ARBA" id="ARBA00023242"/>
    </source>
</evidence>
<dbReference type="HOGENOM" id="CLU_036558_1_0_1"/>
<reference evidence="9" key="1">
    <citation type="submission" date="2015-04" db="UniProtKB">
        <authorList>
            <consortium name="EnsemblPlants"/>
        </authorList>
    </citation>
    <scope>IDENTIFICATION</scope>
    <source>
        <strain evidence="9">SL10</strain>
    </source>
</reference>
<proteinExistence type="predicted"/>
<feature type="region of interest" description="Disordered" evidence="7">
    <location>
        <begin position="1"/>
        <end position="61"/>
    </location>
</feature>
<dbReference type="InterPro" id="IPR038933">
    <property type="entry name" value="Ovate"/>
</dbReference>
<name>A0A0E0GM34_ORYNI</name>
<sequence length="302" mass="32862">MPASSSSSSRWSWLHKLKLRRRRKKKSKRASPASTARPSDASAVPPAAPRQPPAAAAPAGGLSPCCCYCPNRESYYLNSADRARQEDRQDMLLPCDDEVEEEEALDVGVDVVHRRADGLDAPPATPELKLRPIVTSRRHAAAGKNEASDSSSTSAATTPSTRARGFHVRPTAASRRLRRVGSSGGGHDSNNAGTPVSAPAPASSSSSVSAGRPSRRPRRRRMWLRESEAVVLESTEPELELVDSMIEMLCTNGVRRLEDLQDLLACYLSLNAAEHHRTIVALFRRVVLVWIHLGSQRLLPGQ</sequence>